<reference evidence="1" key="1">
    <citation type="submission" date="2018-06" db="EMBL/GenBank/DDBJ databases">
        <authorList>
            <person name="Zhirakovskaya E."/>
        </authorList>
    </citation>
    <scope>NUCLEOTIDE SEQUENCE</scope>
</reference>
<dbReference type="Gene3D" id="1.25.40.10">
    <property type="entry name" value="Tetratricopeptide repeat domain"/>
    <property type="match status" value="1"/>
</dbReference>
<protein>
    <submittedName>
        <fullName evidence="1">Uncharacterized protein</fullName>
    </submittedName>
</protein>
<organism evidence="1">
    <name type="scientific">hydrothermal vent metagenome</name>
    <dbReference type="NCBI Taxonomy" id="652676"/>
    <lineage>
        <taxon>unclassified sequences</taxon>
        <taxon>metagenomes</taxon>
        <taxon>ecological metagenomes</taxon>
    </lineage>
</organism>
<dbReference type="SUPFAM" id="SSF48452">
    <property type="entry name" value="TPR-like"/>
    <property type="match status" value="1"/>
</dbReference>
<dbReference type="EMBL" id="UOEG01000149">
    <property type="protein sequence ID" value="VAV96610.1"/>
    <property type="molecule type" value="Genomic_DNA"/>
</dbReference>
<dbReference type="InterPro" id="IPR011990">
    <property type="entry name" value="TPR-like_helical_dom_sf"/>
</dbReference>
<name>A0A3B0RT07_9ZZZZ</name>
<accession>A0A3B0RT07</accession>
<gene>
    <name evidence="1" type="ORF">MNBD_ALPHA07-540</name>
</gene>
<evidence type="ECO:0000313" key="1">
    <source>
        <dbReference type="EMBL" id="VAV96610.1"/>
    </source>
</evidence>
<proteinExistence type="predicted"/>
<dbReference type="AlphaFoldDB" id="A0A3B0RT07"/>
<sequence length="448" mass="51791">MQRLFHELLFILFLTLPVTAQAWNYYNAGWIIRSSGIALRIYPKALTEFSILYEKAWEYAEKTYEIDPRYVPASDGLIRLANSTGRTIKAYKVLHQVMKDDPNWGTLRRAVESTRPGWGRTWEMAVRMCYLYGPMIEFKYDMVLYCKAYTGGEIHLGEHGERAVEIIRKNRIKDLDYLRLDSATSDRATRAEAAFAYNFLTRDGIANARYAKRFDRNVAWKYGYDFISEAHSRRAREYAREALENDPYDPGLIEIMKNDIQRYSQNEGGGVRAKRIECLSREEEIEYARRLLVIAPYNPKHYSDYARVKYNWAGAEGFLKDEPFLINAIVYSNHDPIILHSYVFDKWQQLDGMQQIAEGLGGPEWRAVSVQVNLNADIICPMLRGYLLLKSICETMKTAGCDCKSEQREVCEIVLADATKRNVCISEHTTPGFELYYSPIPIDLPASQ</sequence>